<feature type="domain" description="ABC transporter" evidence="6">
    <location>
        <begin position="24"/>
        <end position="256"/>
    </location>
</feature>
<protein>
    <submittedName>
        <fullName evidence="7">ATP-binding cassette domain-containing protein</fullName>
    </submittedName>
</protein>
<feature type="region of interest" description="Disordered" evidence="5">
    <location>
        <begin position="473"/>
        <end position="519"/>
    </location>
</feature>
<evidence type="ECO:0000259" key="6">
    <source>
        <dbReference type="PROSITE" id="PS50893"/>
    </source>
</evidence>
<dbReference type="SMART" id="SM00382">
    <property type="entry name" value="AAA"/>
    <property type="match status" value="2"/>
</dbReference>
<dbReference type="GO" id="GO:0005524">
    <property type="term" value="F:ATP binding"/>
    <property type="evidence" value="ECO:0007669"/>
    <property type="project" value="UniProtKB-KW"/>
</dbReference>
<keyword evidence="2" id="KW-0813">Transport</keyword>
<accession>A0ABX6ILT3</accession>
<dbReference type="PROSITE" id="PS50893">
    <property type="entry name" value="ABC_TRANSPORTER_2"/>
    <property type="match status" value="2"/>
</dbReference>
<dbReference type="SUPFAM" id="SSF52540">
    <property type="entry name" value="P-loop containing nucleoside triphosphate hydrolases"/>
    <property type="match status" value="2"/>
</dbReference>
<dbReference type="InterPro" id="IPR050319">
    <property type="entry name" value="ABC_transp_ATP-bind"/>
</dbReference>
<dbReference type="PANTHER" id="PTHR43776:SF7">
    <property type="entry name" value="D,D-DIPEPTIDE TRANSPORT ATP-BINDING PROTEIN DDPF-RELATED"/>
    <property type="match status" value="1"/>
</dbReference>
<dbReference type="PANTHER" id="PTHR43776">
    <property type="entry name" value="TRANSPORT ATP-BINDING PROTEIN"/>
    <property type="match status" value="1"/>
</dbReference>
<dbReference type="InterPro" id="IPR017871">
    <property type="entry name" value="ABC_transporter-like_CS"/>
</dbReference>
<evidence type="ECO:0000256" key="2">
    <source>
        <dbReference type="ARBA" id="ARBA00022448"/>
    </source>
</evidence>
<proteinExistence type="inferred from homology"/>
<reference evidence="7" key="1">
    <citation type="journal article" date="2021" name="Nat. Microbiol.">
        <title>Cocultivation of an ultrasmall environmental parasitic bacterium with lytic ability against bacteria associated with wastewater foams.</title>
        <authorList>
            <person name="Batinovic S."/>
            <person name="Rose J.J.A."/>
            <person name="Ratcliffe J."/>
            <person name="Seviour R.J."/>
            <person name="Petrovski S."/>
        </authorList>
    </citation>
    <scope>NUCLEOTIDE SEQUENCE</scope>
    <source>
        <strain evidence="7">CON9</strain>
    </source>
</reference>
<keyword evidence="3" id="KW-0547">Nucleotide-binding</keyword>
<dbReference type="InterPro" id="IPR003439">
    <property type="entry name" value="ABC_transporter-like_ATP-bd"/>
</dbReference>
<feature type="domain" description="ABC transporter" evidence="6">
    <location>
        <begin position="254"/>
        <end position="496"/>
    </location>
</feature>
<evidence type="ECO:0000313" key="8">
    <source>
        <dbReference type="Proteomes" id="UP001059836"/>
    </source>
</evidence>
<dbReference type="InterPro" id="IPR003593">
    <property type="entry name" value="AAA+_ATPase"/>
</dbReference>
<evidence type="ECO:0000313" key="7">
    <source>
        <dbReference type="EMBL" id="QHN36662.1"/>
    </source>
</evidence>
<evidence type="ECO:0000256" key="4">
    <source>
        <dbReference type="ARBA" id="ARBA00022840"/>
    </source>
</evidence>
<dbReference type="Gene3D" id="3.40.50.300">
    <property type="entry name" value="P-loop containing nucleotide triphosphate hydrolases"/>
    <property type="match status" value="2"/>
</dbReference>
<dbReference type="Proteomes" id="UP001059836">
    <property type="component" value="Chromosome"/>
</dbReference>
<name>A0ABX6ILT3_9ACTN</name>
<gene>
    <name evidence="7" type="ORF">GII31_18925</name>
</gene>
<evidence type="ECO:0000256" key="3">
    <source>
        <dbReference type="ARBA" id="ARBA00022741"/>
    </source>
</evidence>
<dbReference type="EMBL" id="CP045809">
    <property type="protein sequence ID" value="QHN36662.1"/>
    <property type="molecule type" value="Genomic_DNA"/>
</dbReference>
<organism evidence="7 8">
    <name type="scientific">Gordonia pseudamarae</name>
    <dbReference type="NCBI Taxonomy" id="2831662"/>
    <lineage>
        <taxon>Bacteria</taxon>
        <taxon>Bacillati</taxon>
        <taxon>Actinomycetota</taxon>
        <taxon>Actinomycetes</taxon>
        <taxon>Mycobacteriales</taxon>
        <taxon>Gordoniaceae</taxon>
        <taxon>Gordonia</taxon>
    </lineage>
</organism>
<dbReference type="InterPro" id="IPR027417">
    <property type="entry name" value="P-loop_NTPase"/>
</dbReference>
<comment type="similarity">
    <text evidence="1">Belongs to the ABC transporter superfamily.</text>
</comment>
<keyword evidence="8" id="KW-1185">Reference proteome</keyword>
<sequence length="519" mass="54261">MCGGQSGGRLGPRPWSGDGVTPLIDVSGLTVRSREGVVLDDVTLRVGPAESLAILGESGSGKTTLGLALLGHVRPGLSVARGCVRINGTTMIGIPASAGSAADLRGRQIAYLGQDPSAVLPPGRRIGHVLDAIGADADTLERVGLPGEFLSRTAEQLSGGQLQRAGLAIAVARRPRILILDEPTSALDPDAIADVRAELQRLREDGTSLVWITHDLRSTTGIVDSVVAVDAGRLTTWSPTSTPRTGIVRVSRHVDSPPVLRGSFTLPYGPHQGEKVDVSVRPGECVAVSGASGAGKSTVLRGVAGLAGGAPGEVRLGDRPLHRSLVRRSRRDRLSVQLVPQNTLDALHPLQRAGLAVERVLRMRKVPRAQVAGQAAELFAKVGLAQELLTRMPNELSGGQRQRVAIARALAAEPEVLLCDEVTSALDSESATAIVTLLDDLLAEGSVGIILVAHDRAVVDRLAAREIRIGHSRDLAPGPAQRPRADLYDTSSDDGTKAAAHKMPENEVPDGEMAGSDTA</sequence>
<evidence type="ECO:0000256" key="5">
    <source>
        <dbReference type="SAM" id="MobiDB-lite"/>
    </source>
</evidence>
<evidence type="ECO:0000256" key="1">
    <source>
        <dbReference type="ARBA" id="ARBA00005417"/>
    </source>
</evidence>
<dbReference type="Pfam" id="PF00005">
    <property type="entry name" value="ABC_tran"/>
    <property type="match status" value="2"/>
</dbReference>
<dbReference type="PROSITE" id="PS00211">
    <property type="entry name" value="ABC_TRANSPORTER_1"/>
    <property type="match status" value="2"/>
</dbReference>
<keyword evidence="4 7" id="KW-0067">ATP-binding</keyword>